<dbReference type="Proteomes" id="UP000184105">
    <property type="component" value="Unassembled WGS sequence"/>
</dbReference>
<feature type="signal peptide" evidence="1">
    <location>
        <begin position="1"/>
        <end position="19"/>
    </location>
</feature>
<gene>
    <name evidence="2" type="ORF">SAMN05444364_10838</name>
</gene>
<organism evidence="2 3">
    <name type="scientific">Prevotella scopos JCM 17725</name>
    <dbReference type="NCBI Taxonomy" id="1236518"/>
    <lineage>
        <taxon>Bacteria</taxon>
        <taxon>Pseudomonadati</taxon>
        <taxon>Bacteroidota</taxon>
        <taxon>Bacteroidia</taxon>
        <taxon>Bacteroidales</taxon>
        <taxon>Prevotellaceae</taxon>
        <taxon>Prevotella</taxon>
    </lineage>
</organism>
<keyword evidence="3" id="KW-1185">Reference proteome</keyword>
<sequence length="567" mass="65033">MTIKSFYTLLLSTTTLILASCSTEVTDEQSAATNSPVRSFIITEVQEPMTRTNVSLTKPITWNKGDRFFVYNITSPQKDYDYLSMANDGFDSKFVGDVHWKEGDEIALFYPYRYVQNDPRMGVLNLGLTENTLYDKGEVVKGHQNGTVENFRFFDYSWNKVKNISSQGVNALANVTFHKQYSILGFTMHFKGQPLKKIKRVILHNVYTHAAFDLATGNMSHSSKGDLTITADEPLDTFYVLLFPDAQFAPKYTIETTDGEIYYSEIKKPFNLEKARYYFENLEVTNTPWIDIDGKKWGKYNLQYNPCTRLDGWVPGYRLAKQAWDYFYTNSDPFNLYPEFLPRAFNTSSFDHFRWGNIACANNYSHDYSRYYSYHTGNIQALIQNQCYGDLAYHTSKGKWMLPTKADFNHLMAKTGEYVGYYQEGSNIIVGVLFDPTVEACKKGKVLDKDGRVIGVTNRPNGIYVGKYNDCRTSMKKFTKEDIDKGVFLPFAGAYTEYNDGAPRLQRPGGQAYYWTSDGNRCNYSQATAFSAYYMNNGWLYPGTVDGARSGNNPKWNMYNIRPVYAQ</sequence>
<name>A0AAX2F382_9BACT</name>
<protein>
    <submittedName>
        <fullName evidence="2">Fimbrillin-like</fullName>
    </submittedName>
</protein>
<dbReference type="Pfam" id="PF13149">
    <property type="entry name" value="Mfa_like_1"/>
    <property type="match status" value="1"/>
</dbReference>
<dbReference type="EMBL" id="FQWA01000008">
    <property type="protein sequence ID" value="SHF75487.1"/>
    <property type="molecule type" value="Genomic_DNA"/>
</dbReference>
<dbReference type="Gene3D" id="2.60.40.2630">
    <property type="match status" value="1"/>
</dbReference>
<proteinExistence type="predicted"/>
<evidence type="ECO:0000313" key="2">
    <source>
        <dbReference type="EMBL" id="SHF75487.1"/>
    </source>
</evidence>
<reference evidence="2 3" key="1">
    <citation type="submission" date="2016-11" db="EMBL/GenBank/DDBJ databases">
        <authorList>
            <person name="Varghese N."/>
            <person name="Submissions S."/>
        </authorList>
    </citation>
    <scope>NUCLEOTIDE SEQUENCE [LARGE SCALE GENOMIC DNA]</scope>
    <source>
        <strain evidence="2 3">DSM 22613</strain>
    </source>
</reference>
<evidence type="ECO:0000256" key="1">
    <source>
        <dbReference type="SAM" id="SignalP"/>
    </source>
</evidence>
<feature type="chain" id="PRO_5043948564" evidence="1">
    <location>
        <begin position="20"/>
        <end position="567"/>
    </location>
</feature>
<evidence type="ECO:0000313" key="3">
    <source>
        <dbReference type="Proteomes" id="UP000184105"/>
    </source>
</evidence>
<keyword evidence="1" id="KW-0732">Signal</keyword>
<dbReference type="InterPro" id="IPR025049">
    <property type="entry name" value="Mfa-like_1"/>
</dbReference>
<dbReference type="RefSeq" id="WP_025839138.1">
    <property type="nucleotide sequence ID" value="NZ_BAKP01000033.1"/>
</dbReference>
<dbReference type="PROSITE" id="PS51257">
    <property type="entry name" value="PROKAR_LIPOPROTEIN"/>
    <property type="match status" value="1"/>
</dbReference>
<accession>A0AAX2F382</accession>
<comment type="caution">
    <text evidence="2">The sequence shown here is derived from an EMBL/GenBank/DDBJ whole genome shotgun (WGS) entry which is preliminary data.</text>
</comment>
<dbReference type="AlphaFoldDB" id="A0AAX2F382"/>